<evidence type="ECO:0000256" key="4">
    <source>
        <dbReference type="ARBA" id="ARBA00022692"/>
    </source>
</evidence>
<dbReference type="EMBL" id="JBHUCZ010000001">
    <property type="protein sequence ID" value="MFD1566427.1"/>
    <property type="molecule type" value="Genomic_DNA"/>
</dbReference>
<comment type="subcellular location">
    <subcellularLocation>
        <location evidence="1">Cell membrane</location>
        <topology evidence="1">Multi-pass membrane protein</topology>
    </subcellularLocation>
</comment>
<dbReference type="InterPro" id="IPR024791">
    <property type="entry name" value="Cyt_c/ubiquinol_Oxase_su3"/>
</dbReference>
<evidence type="ECO:0000256" key="7">
    <source>
        <dbReference type="SAM" id="MobiDB-lite"/>
    </source>
</evidence>
<feature type="compositionally biased region" description="Basic and acidic residues" evidence="7">
    <location>
        <begin position="52"/>
        <end position="68"/>
    </location>
</feature>
<proteinExistence type="inferred from homology"/>
<dbReference type="RefSeq" id="WP_267645705.1">
    <property type="nucleotide sequence ID" value="NZ_JANHGR010000001.1"/>
</dbReference>
<evidence type="ECO:0000256" key="2">
    <source>
        <dbReference type="ARBA" id="ARBA00010581"/>
    </source>
</evidence>
<keyword evidence="6 8" id="KW-0472">Membrane</keyword>
<dbReference type="SUPFAM" id="SSF81452">
    <property type="entry name" value="Cytochrome c oxidase subunit III-like"/>
    <property type="match status" value="1"/>
</dbReference>
<feature type="compositionally biased region" description="Acidic residues" evidence="7">
    <location>
        <begin position="42"/>
        <end position="51"/>
    </location>
</feature>
<evidence type="ECO:0000256" key="6">
    <source>
        <dbReference type="ARBA" id="ARBA00023136"/>
    </source>
</evidence>
<dbReference type="AlphaFoldDB" id="A0ABD6BMZ5"/>
<feature type="domain" description="Heme-copper oxidase subunit III family profile" evidence="9">
    <location>
        <begin position="68"/>
        <end position="335"/>
    </location>
</feature>
<feature type="transmembrane region" description="Helical" evidence="8">
    <location>
        <begin position="153"/>
        <end position="176"/>
    </location>
</feature>
<dbReference type="GO" id="GO:0005886">
    <property type="term" value="C:plasma membrane"/>
    <property type="evidence" value="ECO:0007669"/>
    <property type="project" value="UniProtKB-SubCell"/>
</dbReference>
<feature type="transmembrane region" description="Helical" evidence="8">
    <location>
        <begin position="79"/>
        <end position="100"/>
    </location>
</feature>
<dbReference type="InterPro" id="IPR000298">
    <property type="entry name" value="Cyt_c_oxidase-like_su3"/>
</dbReference>
<evidence type="ECO:0000259" key="9">
    <source>
        <dbReference type="PROSITE" id="PS50253"/>
    </source>
</evidence>
<evidence type="ECO:0000256" key="3">
    <source>
        <dbReference type="ARBA" id="ARBA00022475"/>
    </source>
</evidence>
<dbReference type="PANTHER" id="PTHR11403">
    <property type="entry name" value="CYTOCHROME C OXIDASE SUBUNIT III"/>
    <property type="match status" value="1"/>
</dbReference>
<accession>A0ABD6BMZ5</accession>
<feature type="compositionally biased region" description="Acidic residues" evidence="7">
    <location>
        <begin position="24"/>
        <end position="33"/>
    </location>
</feature>
<dbReference type="Gene3D" id="1.20.120.80">
    <property type="entry name" value="Cytochrome c oxidase, subunit III, four-helix bundle"/>
    <property type="match status" value="1"/>
</dbReference>
<feature type="compositionally biased region" description="Low complexity" evidence="7">
    <location>
        <begin position="12"/>
        <end position="23"/>
    </location>
</feature>
<dbReference type="InterPro" id="IPR035973">
    <property type="entry name" value="Cyt_c_oxidase_su3-like_sf"/>
</dbReference>
<name>A0ABD6BMZ5_9EURY</name>
<protein>
    <submittedName>
        <fullName evidence="10">Heme-copper oxidase subunit III</fullName>
    </submittedName>
</protein>
<feature type="transmembrane region" description="Helical" evidence="8">
    <location>
        <begin position="269"/>
        <end position="294"/>
    </location>
</feature>
<keyword evidence="3" id="KW-1003">Cell membrane</keyword>
<keyword evidence="5 8" id="KW-1133">Transmembrane helix</keyword>
<organism evidence="10 11">
    <name type="scientific">Halolamina litorea</name>
    <dbReference type="NCBI Taxonomy" id="1515593"/>
    <lineage>
        <taxon>Archaea</taxon>
        <taxon>Methanobacteriati</taxon>
        <taxon>Methanobacteriota</taxon>
        <taxon>Stenosarchaea group</taxon>
        <taxon>Halobacteria</taxon>
        <taxon>Halobacteriales</taxon>
        <taxon>Haloferacaceae</taxon>
    </lineage>
</organism>
<sequence>MGRDADGDGEGFEFLGDAGSTDDATSDGDDWQEAESGFQFETAEEPEPVESDDAHAVHDDHEHHPVVEDWPRGVGEASWWPILTAIGAAAVYVSAALFLLGRGRNSIVAPEIGPIAFVGAVGITLIGVYGWLYHGFIAHFWTRGTDRRSARSLRWGMLGFIASEIATFGALFAYYFDIRAGPWPPADSLLPEIDLLNVLVVSNTAVLVLSSVTLHFAHHSLASGNRERFHRLLGITIGLGGLFLAGQIVEYNEFIVFEGVDWTSGVFFSAFFGLTGLHGLHVAFGTLLLVITYVRGKQGQFDEERDLSVALVSLYWHFVDVVWLFLVAALYAGASIY</sequence>
<keyword evidence="4 8" id="KW-0812">Transmembrane</keyword>
<evidence type="ECO:0000256" key="8">
    <source>
        <dbReference type="SAM" id="Phobius"/>
    </source>
</evidence>
<reference evidence="10 11" key="1">
    <citation type="journal article" date="2019" name="Int. J. Syst. Evol. Microbiol.">
        <title>The Global Catalogue of Microorganisms (GCM) 10K type strain sequencing project: providing services to taxonomists for standard genome sequencing and annotation.</title>
        <authorList>
            <consortium name="The Broad Institute Genomics Platform"/>
            <consortium name="The Broad Institute Genome Sequencing Center for Infectious Disease"/>
            <person name="Wu L."/>
            <person name="Ma J."/>
        </authorList>
    </citation>
    <scope>NUCLEOTIDE SEQUENCE [LARGE SCALE GENOMIC DNA]</scope>
    <source>
        <strain evidence="10 11">CGMCC 1.12859</strain>
    </source>
</reference>
<evidence type="ECO:0000313" key="10">
    <source>
        <dbReference type="EMBL" id="MFD1566427.1"/>
    </source>
</evidence>
<dbReference type="CDD" id="cd00386">
    <property type="entry name" value="Heme_Cu_Oxidase_III_like"/>
    <property type="match status" value="1"/>
</dbReference>
<feature type="transmembrane region" description="Helical" evidence="8">
    <location>
        <begin position="229"/>
        <end position="249"/>
    </location>
</feature>
<feature type="region of interest" description="Disordered" evidence="7">
    <location>
        <begin position="1"/>
        <end position="68"/>
    </location>
</feature>
<dbReference type="Pfam" id="PF00510">
    <property type="entry name" value="COX3"/>
    <property type="match status" value="1"/>
</dbReference>
<evidence type="ECO:0000313" key="11">
    <source>
        <dbReference type="Proteomes" id="UP001597139"/>
    </source>
</evidence>
<evidence type="ECO:0000256" key="5">
    <source>
        <dbReference type="ARBA" id="ARBA00022989"/>
    </source>
</evidence>
<feature type="transmembrane region" description="Helical" evidence="8">
    <location>
        <begin position="314"/>
        <end position="334"/>
    </location>
</feature>
<dbReference type="InterPro" id="IPR013833">
    <property type="entry name" value="Cyt_c_oxidase_su3_a-hlx"/>
</dbReference>
<dbReference type="PANTHER" id="PTHR11403:SF2">
    <property type="entry name" value="CYTOCHROME BO(3) UBIQUINOL OXIDASE SUBUNIT 3"/>
    <property type="match status" value="1"/>
</dbReference>
<dbReference type="PROSITE" id="PS50253">
    <property type="entry name" value="COX3"/>
    <property type="match status" value="1"/>
</dbReference>
<feature type="transmembrane region" description="Helical" evidence="8">
    <location>
        <begin position="196"/>
        <end position="217"/>
    </location>
</feature>
<gene>
    <name evidence="10" type="ORF">ACFSAU_02895</name>
</gene>
<dbReference type="Proteomes" id="UP001597139">
    <property type="component" value="Unassembled WGS sequence"/>
</dbReference>
<comment type="similarity">
    <text evidence="2">Belongs to the cytochrome c oxidase subunit 3 family.</text>
</comment>
<feature type="transmembrane region" description="Helical" evidence="8">
    <location>
        <begin position="112"/>
        <end position="132"/>
    </location>
</feature>
<evidence type="ECO:0000256" key="1">
    <source>
        <dbReference type="ARBA" id="ARBA00004651"/>
    </source>
</evidence>
<keyword evidence="11" id="KW-1185">Reference proteome</keyword>
<comment type="caution">
    <text evidence="10">The sequence shown here is derived from an EMBL/GenBank/DDBJ whole genome shotgun (WGS) entry which is preliminary data.</text>
</comment>